<organism evidence="1 2">
    <name type="scientific">Clunio marinus</name>
    <dbReference type="NCBI Taxonomy" id="568069"/>
    <lineage>
        <taxon>Eukaryota</taxon>
        <taxon>Metazoa</taxon>
        <taxon>Ecdysozoa</taxon>
        <taxon>Arthropoda</taxon>
        <taxon>Hexapoda</taxon>
        <taxon>Insecta</taxon>
        <taxon>Pterygota</taxon>
        <taxon>Neoptera</taxon>
        <taxon>Endopterygota</taxon>
        <taxon>Diptera</taxon>
        <taxon>Nematocera</taxon>
        <taxon>Chironomoidea</taxon>
        <taxon>Chironomidae</taxon>
        <taxon>Clunio</taxon>
    </lineage>
</organism>
<evidence type="ECO:0000313" key="1">
    <source>
        <dbReference type="EMBL" id="CRK89162.1"/>
    </source>
</evidence>
<reference evidence="1 2" key="1">
    <citation type="submission" date="2015-04" db="EMBL/GenBank/DDBJ databases">
        <authorList>
            <person name="Syromyatnikov M.Y."/>
            <person name="Popov V.N."/>
        </authorList>
    </citation>
    <scope>NUCLEOTIDE SEQUENCE [LARGE SCALE GENOMIC DNA]</scope>
</reference>
<proteinExistence type="predicted"/>
<sequence length="38" mass="4785">MKMLFSEELKSREKWFDLSKNKEKKSQMMFWPDKKKLC</sequence>
<dbReference type="EMBL" id="CVRI01000011">
    <property type="protein sequence ID" value="CRK89162.1"/>
    <property type="molecule type" value="Genomic_DNA"/>
</dbReference>
<keyword evidence="2" id="KW-1185">Reference proteome</keyword>
<dbReference type="Proteomes" id="UP000183832">
    <property type="component" value="Unassembled WGS sequence"/>
</dbReference>
<evidence type="ECO:0000313" key="2">
    <source>
        <dbReference type="Proteomes" id="UP000183832"/>
    </source>
</evidence>
<accession>A0A1J1HNQ1</accession>
<gene>
    <name evidence="1" type="ORF">CLUMA_CG002923</name>
</gene>
<dbReference type="AlphaFoldDB" id="A0A1J1HNQ1"/>
<name>A0A1J1HNQ1_9DIPT</name>
<protein>
    <submittedName>
        <fullName evidence="1">CLUMA_CG002923, isoform A</fullName>
    </submittedName>
</protein>